<dbReference type="InterPro" id="IPR000601">
    <property type="entry name" value="PKD_dom"/>
</dbReference>
<dbReference type="InterPro" id="IPR018114">
    <property type="entry name" value="TRYPSIN_HIS"/>
</dbReference>
<dbReference type="InterPro" id="IPR013783">
    <property type="entry name" value="Ig-like_fold"/>
</dbReference>
<reference evidence="12" key="1">
    <citation type="submission" date="2023-02" db="EMBL/GenBank/DDBJ databases">
        <title>Tahibacter soli sp. nov. isolated from soil.</title>
        <authorList>
            <person name="Baek J.H."/>
            <person name="Lee J.K."/>
            <person name="Choi D.G."/>
            <person name="Jeon C.O."/>
        </authorList>
    </citation>
    <scope>NUCLEOTIDE SEQUENCE</scope>
    <source>
        <strain evidence="12">BL</strain>
    </source>
</reference>
<gene>
    <name evidence="12" type="ORF">OD750_014755</name>
</gene>
<dbReference type="GO" id="GO:0006508">
    <property type="term" value="P:proteolysis"/>
    <property type="evidence" value="ECO:0007669"/>
    <property type="project" value="UniProtKB-KW"/>
</dbReference>
<keyword evidence="5" id="KW-0378">Hydrolase</keyword>
<evidence type="ECO:0000256" key="6">
    <source>
        <dbReference type="ARBA" id="ARBA00022825"/>
    </source>
</evidence>
<dbReference type="FunFam" id="2.60.120.380:FF:000013">
    <property type="entry name" value="Alkaline serine protease"/>
    <property type="match status" value="1"/>
</dbReference>
<dbReference type="SUPFAM" id="SSF50494">
    <property type="entry name" value="Trypsin-like serine proteases"/>
    <property type="match status" value="1"/>
</dbReference>
<keyword evidence="6" id="KW-0720">Serine protease</keyword>
<keyword evidence="4" id="KW-0645">Protease</keyword>
<protein>
    <submittedName>
        <fullName evidence="12">Proprotein convertase P-domain-containing protein</fullName>
    </submittedName>
</protein>
<dbReference type="AlphaFoldDB" id="A0A9X4BH80"/>
<dbReference type="SUPFAM" id="SSF49785">
    <property type="entry name" value="Galactose-binding domain-like"/>
    <property type="match status" value="1"/>
</dbReference>
<evidence type="ECO:0000256" key="1">
    <source>
        <dbReference type="ARBA" id="ARBA00001913"/>
    </source>
</evidence>
<accession>A0A9X4BH80</accession>
<evidence type="ECO:0000256" key="5">
    <source>
        <dbReference type="ARBA" id="ARBA00022801"/>
    </source>
</evidence>
<dbReference type="PANTHER" id="PTHR36234">
    <property type="entry name" value="LYSYL ENDOPEPTIDASE"/>
    <property type="match status" value="1"/>
</dbReference>
<dbReference type="Pfam" id="PF01483">
    <property type="entry name" value="P_proprotein"/>
    <property type="match status" value="1"/>
</dbReference>
<dbReference type="InterPro" id="IPR043504">
    <property type="entry name" value="Peptidase_S1_PA_chymotrypsin"/>
</dbReference>
<evidence type="ECO:0000259" key="10">
    <source>
        <dbReference type="PROSITE" id="PS50093"/>
    </source>
</evidence>
<dbReference type="PROSITE" id="PS50093">
    <property type="entry name" value="PKD"/>
    <property type="match status" value="1"/>
</dbReference>
<keyword evidence="3" id="KW-0964">Secreted</keyword>
<comment type="cofactor">
    <cofactor evidence="1">
        <name>Ca(2+)</name>
        <dbReference type="ChEBI" id="CHEBI:29108"/>
    </cofactor>
</comment>
<dbReference type="InterPro" id="IPR009003">
    <property type="entry name" value="Peptidase_S1_PA"/>
</dbReference>
<dbReference type="PANTHER" id="PTHR36234:SF5">
    <property type="entry name" value="LYSYL ENDOPEPTIDASE"/>
    <property type="match status" value="1"/>
</dbReference>
<dbReference type="FunFam" id="2.60.120.260:FF:000149">
    <property type="entry name" value="Leupeptin-inactivating enzyme 1"/>
    <property type="match status" value="1"/>
</dbReference>
<dbReference type="InterPro" id="IPR035986">
    <property type="entry name" value="PKD_dom_sf"/>
</dbReference>
<evidence type="ECO:0000256" key="9">
    <source>
        <dbReference type="SAM" id="SignalP"/>
    </source>
</evidence>
<organism evidence="12 13">
    <name type="scientific">Tahibacter soli</name>
    <dbReference type="NCBI Taxonomy" id="2983605"/>
    <lineage>
        <taxon>Bacteria</taxon>
        <taxon>Pseudomonadati</taxon>
        <taxon>Pseudomonadota</taxon>
        <taxon>Gammaproteobacteria</taxon>
        <taxon>Lysobacterales</taxon>
        <taxon>Rhodanobacteraceae</taxon>
        <taxon>Tahibacter</taxon>
    </lineage>
</organism>
<proteinExistence type="predicted"/>
<evidence type="ECO:0000256" key="3">
    <source>
        <dbReference type="ARBA" id="ARBA00022525"/>
    </source>
</evidence>
<evidence type="ECO:0000256" key="8">
    <source>
        <dbReference type="SAM" id="MobiDB-lite"/>
    </source>
</evidence>
<evidence type="ECO:0000256" key="2">
    <source>
        <dbReference type="ARBA" id="ARBA00004613"/>
    </source>
</evidence>
<dbReference type="GO" id="GO:0004252">
    <property type="term" value="F:serine-type endopeptidase activity"/>
    <property type="evidence" value="ECO:0007669"/>
    <property type="project" value="InterPro"/>
</dbReference>
<feature type="domain" description="P/Homo B" evidence="11">
    <location>
        <begin position="662"/>
        <end position="783"/>
    </location>
</feature>
<dbReference type="Pfam" id="PF04151">
    <property type="entry name" value="PPC"/>
    <property type="match status" value="1"/>
</dbReference>
<sequence>MSTLSRFGRLALAFGLAAAPLLALAAAPAAFENSLASLDRVDRQVMPAVDLQALRNDDARRARGALPPRFAVPIAVALNPEKSGTWEDLDAGHRIWRLRITSPGAHSINLGFTQYHMPAGGRLLVYPAGMQRNADPTLVREFSDADNAPHGQLWTPIVMSDDIVVEAVVPRERTGELVLELTSVNHDYRGFGRVAAEIATGVTPADVGDVSGSCNVDVVCPEGDPYRDQIRAVAVYSTGGSTFCTGSLLNNTAQDRKMYFLTAAHCGINSGNAASLVVYWNFQNSFCRPVGSAASGAAGNGTMGQFQTGAIFRAANTPSDFTLVELDDAPNPAHNLFWNGWDRRSQNFPSAFGIHHPATAEKRISLSTTSTATTSYNSTAEPGDGTHVQVKWRPGIGVTEGGSSGSPLYSPEKRVIGQLHGGPSSCSATDANKRDYYGRVSVSWAGGGSNATRLSNWLDPGSTGAQTLDGLDNTGGPGNTPPTANFSFTTSALTATFTDTSSDSDGTIASRSWAFGDGTTSTATNPTKTYGASGTYSVTLTVTDNGGATNSATKSVTVSGGGGGNVLTNGVPVTGISGALNSEQTWTLVVPAGASNLTFTTAGGSGDVDMYVRFGAAPTTSTYDCRPYTSGNAETCNIATAQAGTYYVMLRGYAAYSGVTLTGSYTTGGGGGTFSNATDVAITDNATVESSITVSGIAGNAPAALQVAVDIKHTYIGDLKVDLVAPNGTLFNLWNRTGGGTDNIIQTFTVNASAVTANGVWKLRVNDNASADTGKIDSWGLTF</sequence>
<name>A0A9X4BH80_9GAMM</name>
<evidence type="ECO:0000259" key="11">
    <source>
        <dbReference type="PROSITE" id="PS51829"/>
    </source>
</evidence>
<keyword evidence="13" id="KW-1185">Reference proteome</keyword>
<dbReference type="Gene3D" id="2.40.10.10">
    <property type="entry name" value="Trypsin-like serine proteases"/>
    <property type="match status" value="2"/>
</dbReference>
<dbReference type="CDD" id="cd00146">
    <property type="entry name" value="PKD"/>
    <property type="match status" value="1"/>
</dbReference>
<dbReference type="GO" id="GO:0005576">
    <property type="term" value="C:extracellular region"/>
    <property type="evidence" value="ECO:0007669"/>
    <property type="project" value="UniProtKB-SubCell"/>
</dbReference>
<dbReference type="Gene3D" id="2.60.120.380">
    <property type="match status" value="1"/>
</dbReference>
<evidence type="ECO:0000256" key="4">
    <source>
        <dbReference type="ARBA" id="ARBA00022670"/>
    </source>
</evidence>
<dbReference type="Pfam" id="PF18911">
    <property type="entry name" value="PKD_4"/>
    <property type="match status" value="1"/>
</dbReference>
<feature type="chain" id="PRO_5040838047" evidence="9">
    <location>
        <begin position="26"/>
        <end position="783"/>
    </location>
</feature>
<keyword evidence="9" id="KW-0732">Signal</keyword>
<evidence type="ECO:0000313" key="12">
    <source>
        <dbReference type="EMBL" id="MDC8013800.1"/>
    </source>
</evidence>
<keyword evidence="7" id="KW-0865">Zymogen</keyword>
<dbReference type="Proteomes" id="UP001139971">
    <property type="component" value="Unassembled WGS sequence"/>
</dbReference>
<comment type="subcellular location">
    <subcellularLocation>
        <location evidence="2">Secreted</location>
    </subcellularLocation>
</comment>
<dbReference type="SUPFAM" id="SSF49299">
    <property type="entry name" value="PKD domain"/>
    <property type="match status" value="1"/>
</dbReference>
<dbReference type="PROSITE" id="PS00134">
    <property type="entry name" value="TRYPSIN_HIS"/>
    <property type="match status" value="1"/>
</dbReference>
<dbReference type="Gene3D" id="2.60.40.10">
    <property type="entry name" value="Immunoglobulins"/>
    <property type="match status" value="1"/>
</dbReference>
<evidence type="ECO:0000313" key="13">
    <source>
        <dbReference type="Proteomes" id="UP001139971"/>
    </source>
</evidence>
<evidence type="ECO:0000256" key="7">
    <source>
        <dbReference type="ARBA" id="ARBA00023145"/>
    </source>
</evidence>
<feature type="domain" description="PKD" evidence="10">
    <location>
        <begin position="478"/>
        <end position="558"/>
    </location>
</feature>
<comment type="caution">
    <text evidence="12">The sequence shown here is derived from an EMBL/GenBank/DDBJ whole genome shotgun (WGS) entry which is preliminary data.</text>
</comment>
<dbReference type="InterPro" id="IPR007280">
    <property type="entry name" value="Peptidase_C_arc/bac"/>
</dbReference>
<dbReference type="InterPro" id="IPR022409">
    <property type="entry name" value="PKD/Chitinase_dom"/>
</dbReference>
<dbReference type="InterPro" id="IPR002884">
    <property type="entry name" value="P_dom"/>
</dbReference>
<dbReference type="RefSeq" id="WP_263541447.1">
    <property type="nucleotide sequence ID" value="NZ_JAOVZO020000018.1"/>
</dbReference>
<dbReference type="EMBL" id="JAOVZO020000018">
    <property type="protein sequence ID" value="MDC8013800.1"/>
    <property type="molecule type" value="Genomic_DNA"/>
</dbReference>
<feature type="region of interest" description="Disordered" evidence="8">
    <location>
        <begin position="449"/>
        <end position="483"/>
    </location>
</feature>
<dbReference type="SMART" id="SM00089">
    <property type="entry name" value="PKD"/>
    <property type="match status" value="1"/>
</dbReference>
<dbReference type="Gene3D" id="2.60.120.260">
    <property type="entry name" value="Galactose-binding domain-like"/>
    <property type="match status" value="1"/>
</dbReference>
<feature type="signal peptide" evidence="9">
    <location>
        <begin position="1"/>
        <end position="25"/>
    </location>
</feature>
<dbReference type="PROSITE" id="PS51829">
    <property type="entry name" value="P_HOMO_B"/>
    <property type="match status" value="1"/>
</dbReference>
<dbReference type="InterPro" id="IPR008979">
    <property type="entry name" value="Galactose-bd-like_sf"/>
</dbReference>